<name>A0A139X281_9CYAN</name>
<accession>A0A139X281</accession>
<protein>
    <submittedName>
        <fullName evidence="1">Uncharacterized protein</fullName>
    </submittedName>
</protein>
<reference evidence="1 2" key="1">
    <citation type="journal article" date="2013" name="Genome Biol. Evol.">
        <title>Genomes of Stigonematalean cyanobacteria (subsection V) and the evolution of oxygenic photosynthesis from prokaryotes to plastids.</title>
        <authorList>
            <person name="Dagan T."/>
            <person name="Roettger M."/>
            <person name="Stucken K."/>
            <person name="Landan G."/>
            <person name="Koch R."/>
            <person name="Major P."/>
            <person name="Gould S.B."/>
            <person name="Goremykin V.V."/>
            <person name="Rippka R."/>
            <person name="Tandeau de Marsac N."/>
            <person name="Gugger M."/>
            <person name="Lockhart P.J."/>
            <person name="Allen J.F."/>
            <person name="Brune I."/>
            <person name="Maus I."/>
            <person name="Puhler A."/>
            <person name="Martin W.F."/>
        </authorList>
    </citation>
    <scope>NUCLEOTIDE SEQUENCE [LARGE SCALE GENOMIC DNA]</scope>
    <source>
        <strain evidence="1 2">PCC 7110</strain>
    </source>
</reference>
<evidence type="ECO:0000313" key="2">
    <source>
        <dbReference type="Proteomes" id="UP000076925"/>
    </source>
</evidence>
<dbReference type="AlphaFoldDB" id="A0A139X281"/>
<sequence length="72" mass="8010">MTELLEKAIAKLKTLPASEQDSIAVMILEELEDEVRWDRVFGSSQDALAQLAAEAMAEHRAGKTQELDPEKL</sequence>
<dbReference type="EMBL" id="ANNX02000038">
    <property type="protein sequence ID" value="KYC38805.1"/>
    <property type="molecule type" value="Genomic_DNA"/>
</dbReference>
<gene>
    <name evidence="1" type="ORF">WA1_34960</name>
</gene>
<proteinExistence type="predicted"/>
<comment type="caution">
    <text evidence="1">The sequence shown here is derived from an EMBL/GenBank/DDBJ whole genome shotgun (WGS) entry which is preliminary data.</text>
</comment>
<dbReference type="OrthoDB" id="489140at2"/>
<evidence type="ECO:0000313" key="1">
    <source>
        <dbReference type="EMBL" id="KYC38805.1"/>
    </source>
</evidence>
<keyword evidence="2" id="KW-1185">Reference proteome</keyword>
<organism evidence="1 2">
    <name type="scientific">Scytonema hofmannii PCC 7110</name>
    <dbReference type="NCBI Taxonomy" id="128403"/>
    <lineage>
        <taxon>Bacteria</taxon>
        <taxon>Bacillati</taxon>
        <taxon>Cyanobacteriota</taxon>
        <taxon>Cyanophyceae</taxon>
        <taxon>Nostocales</taxon>
        <taxon>Scytonemataceae</taxon>
        <taxon>Scytonema</taxon>
    </lineage>
</organism>
<dbReference type="RefSeq" id="WP_017743403.1">
    <property type="nucleotide sequence ID" value="NZ_KQ976354.1"/>
</dbReference>
<dbReference type="Proteomes" id="UP000076925">
    <property type="component" value="Unassembled WGS sequence"/>
</dbReference>
<dbReference type="STRING" id="128403.WA1_34960"/>